<evidence type="ECO:0000256" key="2">
    <source>
        <dbReference type="ARBA" id="ARBA00022490"/>
    </source>
</evidence>
<dbReference type="GO" id="GO:0016787">
    <property type="term" value="F:hydrolase activity"/>
    <property type="evidence" value="ECO:0007669"/>
    <property type="project" value="UniProtKB-KW"/>
</dbReference>
<evidence type="ECO:0000256" key="11">
    <source>
        <dbReference type="PROSITE-ProRule" id="PRU00552"/>
    </source>
</evidence>
<dbReference type="GO" id="GO:0005829">
    <property type="term" value="C:cytosol"/>
    <property type="evidence" value="ECO:0007669"/>
    <property type="project" value="TreeGrafter"/>
</dbReference>
<evidence type="ECO:0000256" key="10">
    <source>
        <dbReference type="ARBA" id="ARBA00074363"/>
    </source>
</evidence>
<dbReference type="CDD" id="cd00268">
    <property type="entry name" value="DEADc"/>
    <property type="match status" value="1"/>
</dbReference>
<evidence type="ECO:0000256" key="9">
    <source>
        <dbReference type="ARBA" id="ARBA00047984"/>
    </source>
</evidence>
<feature type="domain" description="Helicase C-terminal" evidence="15">
    <location>
        <begin position="285"/>
        <end position="432"/>
    </location>
</feature>
<name>A0A6J4U962_9BACT</name>
<dbReference type="PANTHER" id="PTHR47963">
    <property type="entry name" value="DEAD-BOX ATP-DEPENDENT RNA HELICASE 47, MITOCHONDRIAL"/>
    <property type="match status" value="1"/>
</dbReference>
<proteinExistence type="inferred from homology"/>
<evidence type="ECO:0000256" key="7">
    <source>
        <dbReference type="ARBA" id="ARBA00023016"/>
    </source>
</evidence>
<evidence type="ECO:0000256" key="1">
    <source>
        <dbReference type="ARBA" id="ARBA00012552"/>
    </source>
</evidence>
<feature type="short sequence motif" description="Q motif" evidence="11">
    <location>
        <begin position="60"/>
        <end position="88"/>
    </location>
</feature>
<dbReference type="FunFam" id="3.40.50.300:FF:000108">
    <property type="entry name" value="ATP-dependent RNA helicase RhlE"/>
    <property type="match status" value="1"/>
</dbReference>
<evidence type="ECO:0000313" key="17">
    <source>
        <dbReference type="EMBL" id="CAA9543094.1"/>
    </source>
</evidence>
<evidence type="ECO:0000256" key="4">
    <source>
        <dbReference type="ARBA" id="ARBA00022801"/>
    </source>
</evidence>
<comment type="similarity">
    <text evidence="8 12">Belongs to the DEAD box helicase family.</text>
</comment>
<dbReference type="InterPro" id="IPR012677">
    <property type="entry name" value="Nucleotide-bd_a/b_plait_sf"/>
</dbReference>
<dbReference type="InterPro" id="IPR014014">
    <property type="entry name" value="RNA_helicase_DEAD_Q_motif"/>
</dbReference>
<sequence>MATLAFSHRLLPFFLGRSGPMLFAESGGAALLDRPDPETDPVEAPVTLASNEAPKSDSGTTFADLGLSDLLLQSIAEVGYEVPSPIQEQTIPVLLAGRDVIAQAQTGSGKTAAFGLPIIETIEPRERGVQTLILCPTRELAIQVSEALHKYGRHKRIETLPIYGGQPYERQLRGLQRGVHIVVGTPGRVMDHMRRGTLRLDSLKFFVLDEADEMLDMGFVDDIEWILQQVPAERQTALFSATMPPRIAELARQYMKDPQRISVRGKEMTVPETHQVYYEVPRARKVDALTRILDAEVPSSAMIFCRTKHGVDELGEALMARGFPVETLHGDLSQSQRDRVMKRFRSGQAEFLIATDVAARGLDVPDVSHVINFDIPESPETYVHRIGRTGRAGKAGTAITLVMPRESRWIRTIERITKARIEPRRLPSASDVNERRREVLKSLVEDVLKDEESFSGYMQPVRELSEDHDPLDIAAALLKLYATETGRSTTETQSDNDIATFVGAPSSDGGRANTNMVRLSINIGRNVQVRPQDIVGAIANEANIPGRAIGAIDIFDTYTYVDVPADAVSRVISVMNNSAIKGRPVTVEATDEPAASGPRSGGSGRGPRPGGGGGFRGPRRDDRPARPGGFRPERSGGFGARRDEEGRGRRAPGRGRY</sequence>
<comment type="catalytic activity">
    <reaction evidence="9">
        <text>ATP + H2O = ADP + phosphate + H(+)</text>
        <dbReference type="Rhea" id="RHEA:13065"/>
        <dbReference type="ChEBI" id="CHEBI:15377"/>
        <dbReference type="ChEBI" id="CHEBI:15378"/>
        <dbReference type="ChEBI" id="CHEBI:30616"/>
        <dbReference type="ChEBI" id="CHEBI:43474"/>
        <dbReference type="ChEBI" id="CHEBI:456216"/>
        <dbReference type="EC" id="3.6.4.13"/>
    </reaction>
</comment>
<keyword evidence="5 12" id="KW-0347">Helicase</keyword>
<feature type="domain" description="Helicase ATP-binding" evidence="14">
    <location>
        <begin position="91"/>
        <end position="261"/>
    </location>
</feature>
<dbReference type="SMART" id="SM00490">
    <property type="entry name" value="HELICc"/>
    <property type="match status" value="1"/>
</dbReference>
<feature type="domain" description="DEAD-box RNA helicase Q" evidence="16">
    <location>
        <begin position="60"/>
        <end position="88"/>
    </location>
</feature>
<dbReference type="GO" id="GO:0009409">
    <property type="term" value="P:response to cold"/>
    <property type="evidence" value="ECO:0007669"/>
    <property type="project" value="TreeGrafter"/>
</dbReference>
<dbReference type="AlphaFoldDB" id="A0A6J4U962"/>
<dbReference type="Gene3D" id="3.30.70.330">
    <property type="match status" value="1"/>
</dbReference>
<dbReference type="PANTHER" id="PTHR47963:SF8">
    <property type="entry name" value="ATP-DEPENDENT RNA HELICASE DEAD"/>
    <property type="match status" value="1"/>
</dbReference>
<dbReference type="InterPro" id="IPR057325">
    <property type="entry name" value="DeaD_dimer"/>
</dbReference>
<dbReference type="InterPro" id="IPR001650">
    <property type="entry name" value="Helicase_C-like"/>
</dbReference>
<evidence type="ECO:0000256" key="8">
    <source>
        <dbReference type="ARBA" id="ARBA00038437"/>
    </source>
</evidence>
<keyword evidence="7" id="KW-0346">Stress response</keyword>
<evidence type="ECO:0000259" key="15">
    <source>
        <dbReference type="PROSITE" id="PS51194"/>
    </source>
</evidence>
<dbReference type="PROSITE" id="PS51195">
    <property type="entry name" value="Q_MOTIF"/>
    <property type="match status" value="1"/>
</dbReference>
<dbReference type="InterPro" id="IPR011545">
    <property type="entry name" value="DEAD/DEAH_box_helicase_dom"/>
</dbReference>
<keyword evidence="3 12" id="KW-0547">Nucleotide-binding</keyword>
<reference evidence="17" key="1">
    <citation type="submission" date="2020-02" db="EMBL/GenBank/DDBJ databases">
        <authorList>
            <person name="Meier V. D."/>
        </authorList>
    </citation>
    <scope>NUCLEOTIDE SEQUENCE</scope>
    <source>
        <strain evidence="17">AVDCRST_MAG43</strain>
    </source>
</reference>
<dbReference type="CDD" id="cd12252">
    <property type="entry name" value="RRM_DbpA"/>
    <property type="match status" value="1"/>
</dbReference>
<feature type="compositionally biased region" description="Gly residues" evidence="13">
    <location>
        <begin position="599"/>
        <end position="616"/>
    </location>
</feature>
<gene>
    <name evidence="17" type="ORF">AVDCRST_MAG43-312</name>
</gene>
<evidence type="ECO:0000256" key="5">
    <source>
        <dbReference type="ARBA" id="ARBA00022806"/>
    </source>
</evidence>
<dbReference type="SUPFAM" id="SSF52540">
    <property type="entry name" value="P-loop containing nucleoside triphosphate hydrolases"/>
    <property type="match status" value="1"/>
</dbReference>
<dbReference type="InterPro" id="IPR027417">
    <property type="entry name" value="P-loop_NTPase"/>
</dbReference>
<keyword evidence="4 12" id="KW-0378">Hydrolase</keyword>
<dbReference type="Pfam" id="PF00270">
    <property type="entry name" value="DEAD"/>
    <property type="match status" value="1"/>
</dbReference>
<dbReference type="EMBL" id="CADCWI010000017">
    <property type="protein sequence ID" value="CAA9543094.1"/>
    <property type="molecule type" value="Genomic_DNA"/>
</dbReference>
<dbReference type="SMART" id="SM00487">
    <property type="entry name" value="DEXDc"/>
    <property type="match status" value="1"/>
</dbReference>
<dbReference type="InterPro" id="IPR050547">
    <property type="entry name" value="DEAD_box_RNA_helicases"/>
</dbReference>
<evidence type="ECO:0000256" key="3">
    <source>
        <dbReference type="ARBA" id="ARBA00022741"/>
    </source>
</evidence>
<dbReference type="Gene3D" id="3.40.50.300">
    <property type="entry name" value="P-loop containing nucleotide triphosphate hydrolases"/>
    <property type="match status" value="2"/>
</dbReference>
<protein>
    <recommendedName>
        <fullName evidence="10">DEAD-box ATP-dependent RNA helicase RhpA</fullName>
        <ecNumber evidence="1">3.6.4.13</ecNumber>
    </recommendedName>
</protein>
<dbReference type="Pfam" id="PF25399">
    <property type="entry name" value="DeaD_dimer"/>
    <property type="match status" value="1"/>
</dbReference>
<dbReference type="EC" id="3.6.4.13" evidence="1"/>
<dbReference type="PROSITE" id="PS51192">
    <property type="entry name" value="HELICASE_ATP_BIND_1"/>
    <property type="match status" value="1"/>
</dbReference>
<evidence type="ECO:0000256" key="6">
    <source>
        <dbReference type="ARBA" id="ARBA00022840"/>
    </source>
</evidence>
<evidence type="ECO:0000259" key="16">
    <source>
        <dbReference type="PROSITE" id="PS51195"/>
    </source>
</evidence>
<dbReference type="PROSITE" id="PS00039">
    <property type="entry name" value="DEAD_ATP_HELICASE"/>
    <property type="match status" value="1"/>
</dbReference>
<dbReference type="InterPro" id="IPR005580">
    <property type="entry name" value="DbpA/CsdA_RNA-bd_dom"/>
</dbReference>
<keyword evidence="2" id="KW-0963">Cytoplasm</keyword>
<feature type="region of interest" description="Disordered" evidence="13">
    <location>
        <begin position="585"/>
        <end position="657"/>
    </location>
</feature>
<dbReference type="CDD" id="cd18787">
    <property type="entry name" value="SF2_C_DEAD"/>
    <property type="match status" value="1"/>
</dbReference>
<evidence type="ECO:0000256" key="13">
    <source>
        <dbReference type="SAM" id="MobiDB-lite"/>
    </source>
</evidence>
<dbReference type="GO" id="GO:0033592">
    <property type="term" value="F:RNA strand annealing activity"/>
    <property type="evidence" value="ECO:0007669"/>
    <property type="project" value="TreeGrafter"/>
</dbReference>
<dbReference type="GO" id="GO:0005524">
    <property type="term" value="F:ATP binding"/>
    <property type="evidence" value="ECO:0007669"/>
    <property type="project" value="UniProtKB-KW"/>
</dbReference>
<dbReference type="PROSITE" id="PS51194">
    <property type="entry name" value="HELICASE_CTER"/>
    <property type="match status" value="1"/>
</dbReference>
<organism evidence="17">
    <name type="scientific">uncultured Thermomicrobiales bacterium</name>
    <dbReference type="NCBI Taxonomy" id="1645740"/>
    <lineage>
        <taxon>Bacteria</taxon>
        <taxon>Pseudomonadati</taxon>
        <taxon>Thermomicrobiota</taxon>
        <taxon>Thermomicrobia</taxon>
        <taxon>Thermomicrobiales</taxon>
        <taxon>environmental samples</taxon>
    </lineage>
</organism>
<dbReference type="InterPro" id="IPR000629">
    <property type="entry name" value="RNA-helicase_DEAD-box_CS"/>
</dbReference>
<dbReference type="InterPro" id="IPR044742">
    <property type="entry name" value="DEAD/DEAH_RhlB"/>
</dbReference>
<dbReference type="GO" id="GO:0042255">
    <property type="term" value="P:ribosome assembly"/>
    <property type="evidence" value="ECO:0007669"/>
    <property type="project" value="UniProtKB-ARBA"/>
</dbReference>
<dbReference type="Pfam" id="PF00271">
    <property type="entry name" value="Helicase_C"/>
    <property type="match status" value="1"/>
</dbReference>
<evidence type="ECO:0000256" key="12">
    <source>
        <dbReference type="RuleBase" id="RU000492"/>
    </source>
</evidence>
<accession>A0A6J4U962</accession>
<dbReference type="InterPro" id="IPR014001">
    <property type="entry name" value="Helicase_ATP-bd"/>
</dbReference>
<dbReference type="GO" id="GO:0005840">
    <property type="term" value="C:ribosome"/>
    <property type="evidence" value="ECO:0007669"/>
    <property type="project" value="TreeGrafter"/>
</dbReference>
<evidence type="ECO:0000259" key="14">
    <source>
        <dbReference type="PROSITE" id="PS51192"/>
    </source>
</evidence>
<keyword evidence="6 12" id="KW-0067">ATP-binding</keyword>
<dbReference type="GO" id="GO:0003724">
    <property type="term" value="F:RNA helicase activity"/>
    <property type="evidence" value="ECO:0007669"/>
    <property type="project" value="UniProtKB-EC"/>
</dbReference>
<dbReference type="Pfam" id="PF03880">
    <property type="entry name" value="DbpA"/>
    <property type="match status" value="1"/>
</dbReference>